<dbReference type="PROSITE" id="PS50071">
    <property type="entry name" value="HOMEOBOX_2"/>
    <property type="match status" value="1"/>
</dbReference>
<dbReference type="Pfam" id="PF00046">
    <property type="entry name" value="Homeodomain"/>
    <property type="match status" value="1"/>
</dbReference>
<dbReference type="PANTHER" id="PTHR24326:SF527">
    <property type="entry name" value="HOMEOBOX-LEUCINE ZIPPER PROTEIN ATHB-40"/>
    <property type="match status" value="1"/>
</dbReference>
<feature type="coiled-coil region" evidence="11">
    <location>
        <begin position="69"/>
        <end position="124"/>
    </location>
</feature>
<keyword evidence="15" id="KW-1185">Reference proteome</keyword>
<evidence type="ECO:0000256" key="3">
    <source>
        <dbReference type="ARBA" id="ARBA00023125"/>
    </source>
</evidence>
<feature type="DNA-binding region" description="Homeobox" evidence="8">
    <location>
        <begin position="19"/>
        <end position="78"/>
    </location>
</feature>
<reference evidence="14" key="1">
    <citation type="submission" date="2020-09" db="EMBL/GenBank/DDBJ databases">
        <title>Genome-Enabled Discovery of Anthraquinone Biosynthesis in Senna tora.</title>
        <authorList>
            <person name="Kang S.-H."/>
            <person name="Pandey R.P."/>
            <person name="Lee C.-M."/>
            <person name="Sim J.-S."/>
            <person name="Jeong J.-T."/>
            <person name="Choi B.-S."/>
            <person name="Jung M."/>
            <person name="Ginzburg D."/>
            <person name="Zhao K."/>
            <person name="Won S.Y."/>
            <person name="Oh T.-J."/>
            <person name="Yu Y."/>
            <person name="Kim N.-H."/>
            <person name="Lee O.R."/>
            <person name="Lee T.-H."/>
            <person name="Bashyal P."/>
            <person name="Kim T.-S."/>
            <person name="Lee W.-H."/>
            <person name="Kawkins C."/>
            <person name="Kim C.-K."/>
            <person name="Kim J.S."/>
            <person name="Ahn B.O."/>
            <person name="Rhee S.Y."/>
            <person name="Sohng J.K."/>
        </authorList>
    </citation>
    <scope>NUCLEOTIDE SEQUENCE</scope>
    <source>
        <tissue evidence="14">Leaf</tissue>
    </source>
</reference>
<dbReference type="OrthoDB" id="6159439at2759"/>
<dbReference type="InterPro" id="IPR001356">
    <property type="entry name" value="HD"/>
</dbReference>
<dbReference type="EMBL" id="JAAIUW010000011">
    <property type="protein sequence ID" value="KAF7809746.1"/>
    <property type="molecule type" value="Genomic_DNA"/>
</dbReference>
<dbReference type="SMART" id="SM00389">
    <property type="entry name" value="HOX"/>
    <property type="match status" value="1"/>
</dbReference>
<feature type="compositionally biased region" description="Basic residues" evidence="12">
    <location>
        <begin position="1"/>
        <end position="10"/>
    </location>
</feature>
<evidence type="ECO:0000313" key="15">
    <source>
        <dbReference type="Proteomes" id="UP000634136"/>
    </source>
</evidence>
<name>A0A834SV47_9FABA</name>
<dbReference type="PANTHER" id="PTHR24326">
    <property type="entry name" value="HOMEOBOX-LEUCINE ZIPPER PROTEIN"/>
    <property type="match status" value="1"/>
</dbReference>
<evidence type="ECO:0000256" key="2">
    <source>
        <dbReference type="ARBA" id="ARBA00023015"/>
    </source>
</evidence>
<keyword evidence="5 10" id="KW-0804">Transcription</keyword>
<dbReference type="InterPro" id="IPR009057">
    <property type="entry name" value="Homeodomain-like_sf"/>
</dbReference>
<dbReference type="AlphaFoldDB" id="A0A834SV47"/>
<dbReference type="GO" id="GO:0005634">
    <property type="term" value="C:nucleus"/>
    <property type="evidence" value="ECO:0007669"/>
    <property type="project" value="UniProtKB-SubCell"/>
</dbReference>
<accession>A0A834SV47</accession>
<keyword evidence="4 8" id="KW-0371">Homeobox</keyword>
<evidence type="ECO:0000256" key="11">
    <source>
        <dbReference type="SAM" id="Coils"/>
    </source>
</evidence>
<keyword evidence="3 8" id="KW-0238">DNA-binding</keyword>
<dbReference type="CDD" id="cd00086">
    <property type="entry name" value="homeodomain"/>
    <property type="match status" value="1"/>
</dbReference>
<evidence type="ECO:0000256" key="5">
    <source>
        <dbReference type="ARBA" id="ARBA00023163"/>
    </source>
</evidence>
<comment type="function">
    <text evidence="10">Transcription factor.</text>
</comment>
<proteinExistence type="inferred from homology"/>
<evidence type="ECO:0000256" key="9">
    <source>
        <dbReference type="RuleBase" id="RU000682"/>
    </source>
</evidence>
<evidence type="ECO:0000256" key="4">
    <source>
        <dbReference type="ARBA" id="ARBA00023155"/>
    </source>
</evidence>
<comment type="subcellular location">
    <subcellularLocation>
        <location evidence="1 8 9">Nucleus</location>
    </subcellularLocation>
</comment>
<evidence type="ECO:0000256" key="7">
    <source>
        <dbReference type="ARBA" id="ARBA00025748"/>
    </source>
</evidence>
<evidence type="ECO:0000256" key="10">
    <source>
        <dbReference type="RuleBase" id="RU369038"/>
    </source>
</evidence>
<dbReference type="PRINTS" id="PR00031">
    <property type="entry name" value="HTHREPRESSR"/>
</dbReference>
<sequence length="270" mass="31610">MKRRRRRKRSKGGESVGVGMKKRKQLSEEQAKLLEQHFGKEHKLESERKDRLACELGLNPRQVAVWFQNRRARWKNQKLEQAYTDLKNLHETTLLEKCRLQTEVSKLKEELWEAEKEIQRLIESGKRVVSNEPKSPSCSWESMVSVEPPFLGEFGYDDDIDDVFVYTTDHYISQRHKLDLDSDSEIKSKLIQILSYQLTFHGVFLRHKRGDSKERRVELTRLRLLGDLLHQRGVLNSQTDLEIDDVHEGRSMEGLEECLVGGEDGEHRDG</sequence>
<gene>
    <name evidence="14" type="ORF">G2W53_036489</name>
</gene>
<dbReference type="InterPro" id="IPR017970">
    <property type="entry name" value="Homeobox_CS"/>
</dbReference>
<evidence type="ECO:0000256" key="8">
    <source>
        <dbReference type="PROSITE-ProRule" id="PRU00108"/>
    </source>
</evidence>
<evidence type="ECO:0000256" key="1">
    <source>
        <dbReference type="ARBA" id="ARBA00004123"/>
    </source>
</evidence>
<dbReference type="GO" id="GO:0043565">
    <property type="term" value="F:sequence-specific DNA binding"/>
    <property type="evidence" value="ECO:0007669"/>
    <property type="project" value="TreeGrafter"/>
</dbReference>
<feature type="domain" description="Homeobox" evidence="13">
    <location>
        <begin position="17"/>
        <end position="77"/>
    </location>
</feature>
<dbReference type="GO" id="GO:0000981">
    <property type="term" value="F:DNA-binding transcription factor activity, RNA polymerase II-specific"/>
    <property type="evidence" value="ECO:0007669"/>
    <property type="project" value="UniProtKB-UniRule"/>
</dbReference>
<dbReference type="GO" id="GO:0045893">
    <property type="term" value="P:positive regulation of DNA-templated transcription"/>
    <property type="evidence" value="ECO:0007669"/>
    <property type="project" value="TreeGrafter"/>
</dbReference>
<keyword evidence="6 8" id="KW-0539">Nucleus</keyword>
<feature type="region of interest" description="Disordered" evidence="12">
    <location>
        <begin position="1"/>
        <end position="26"/>
    </location>
</feature>
<dbReference type="Gene3D" id="1.10.10.60">
    <property type="entry name" value="Homeodomain-like"/>
    <property type="match status" value="1"/>
</dbReference>
<keyword evidence="11" id="KW-0175">Coiled coil</keyword>
<keyword evidence="2 10" id="KW-0805">Transcription regulation</keyword>
<evidence type="ECO:0000313" key="14">
    <source>
        <dbReference type="EMBL" id="KAF7809746.1"/>
    </source>
</evidence>
<evidence type="ECO:0000259" key="13">
    <source>
        <dbReference type="PROSITE" id="PS50071"/>
    </source>
</evidence>
<dbReference type="Proteomes" id="UP000634136">
    <property type="component" value="Unassembled WGS sequence"/>
</dbReference>
<comment type="similarity">
    <text evidence="7 10">Belongs to the HD-ZIP homeobox family. Class I subfamily.</text>
</comment>
<dbReference type="InterPro" id="IPR045224">
    <property type="entry name" value="HDZip_class_I_plant"/>
</dbReference>
<evidence type="ECO:0000256" key="6">
    <source>
        <dbReference type="ARBA" id="ARBA00023242"/>
    </source>
</evidence>
<evidence type="ECO:0000256" key="12">
    <source>
        <dbReference type="SAM" id="MobiDB-lite"/>
    </source>
</evidence>
<dbReference type="SUPFAM" id="SSF46689">
    <property type="entry name" value="Homeodomain-like"/>
    <property type="match status" value="1"/>
</dbReference>
<protein>
    <recommendedName>
        <fullName evidence="10">Homeobox-leucine zipper protein</fullName>
    </recommendedName>
    <alternativeName>
        <fullName evidence="10">HD-ZIP protein</fullName>
    </alternativeName>
    <alternativeName>
        <fullName evidence="10">Homeodomain transcription factor</fullName>
    </alternativeName>
</protein>
<organism evidence="14 15">
    <name type="scientific">Senna tora</name>
    <dbReference type="NCBI Taxonomy" id="362788"/>
    <lineage>
        <taxon>Eukaryota</taxon>
        <taxon>Viridiplantae</taxon>
        <taxon>Streptophyta</taxon>
        <taxon>Embryophyta</taxon>
        <taxon>Tracheophyta</taxon>
        <taxon>Spermatophyta</taxon>
        <taxon>Magnoliopsida</taxon>
        <taxon>eudicotyledons</taxon>
        <taxon>Gunneridae</taxon>
        <taxon>Pentapetalae</taxon>
        <taxon>rosids</taxon>
        <taxon>fabids</taxon>
        <taxon>Fabales</taxon>
        <taxon>Fabaceae</taxon>
        <taxon>Caesalpinioideae</taxon>
        <taxon>Cassia clade</taxon>
        <taxon>Senna</taxon>
    </lineage>
</organism>
<comment type="caution">
    <text evidence="14">The sequence shown here is derived from an EMBL/GenBank/DDBJ whole genome shotgun (WGS) entry which is preliminary data.</text>
</comment>
<dbReference type="PROSITE" id="PS00027">
    <property type="entry name" value="HOMEOBOX_1"/>
    <property type="match status" value="1"/>
</dbReference>
<dbReference type="InterPro" id="IPR000047">
    <property type="entry name" value="HTH_motif"/>
</dbReference>